<dbReference type="Proteomes" id="UP000239156">
    <property type="component" value="Unassembled WGS sequence"/>
</dbReference>
<name>A0A2S4UHR1_9BASI</name>
<evidence type="ECO:0000313" key="2">
    <source>
        <dbReference type="EMBL" id="POV96863.1"/>
    </source>
</evidence>
<dbReference type="VEuPathDB" id="FungiDB:PSTT_15406"/>
<gene>
    <name evidence="2" type="ORF">PSTT_15406</name>
</gene>
<feature type="compositionally biased region" description="Polar residues" evidence="1">
    <location>
        <begin position="102"/>
        <end position="117"/>
    </location>
</feature>
<evidence type="ECO:0000313" key="3">
    <source>
        <dbReference type="Proteomes" id="UP000239156"/>
    </source>
</evidence>
<protein>
    <submittedName>
        <fullName evidence="2">Uncharacterized protein</fullName>
    </submittedName>
</protein>
<evidence type="ECO:0000256" key="1">
    <source>
        <dbReference type="SAM" id="MobiDB-lite"/>
    </source>
</evidence>
<keyword evidence="3" id="KW-1185">Reference proteome</keyword>
<dbReference type="EMBL" id="PKSL01000282">
    <property type="protein sequence ID" value="POV96863.1"/>
    <property type="molecule type" value="Genomic_DNA"/>
</dbReference>
<sequence length="477" mass="53556">MLCREAHPHAFQYLEGQLLVSCDHVGKTYGTARMREIFEVSGWRRETKLSAVECRATKDSSIRQVSRGPISEALAFKEEYAGEVSIKKIIPEIASGPARGSRSPTTSHRANSDSRLSPSPIPMKVARPQQRIKLMGIFMEPNVPSAAYVPRHETLRPCVSSKSALSLDGSATTDTLSRDSTWPPQTTKSVSNIVSEAQAANVVQNIMNLNNQETRRDALQSGSVSVGLKFDYDLFKDSPSLSEIPGTQTKFLEIFEELQLQELKLTVKQLAQKQRGFQETSQIRLPTTYSPSQKRNALNYRRYKHLGTGQDTLFGEPECLLDGFNSIHCTQTINSLSHPMNEVAITYLFYIEMISTIVPSQKPGENLGSQLTKALKILEEVISSVNPVSTEDPTFQINAMVHKQIAAGGSPHLFAGVWTLLEWWMKNSRIDILDELESRKKSFRVTKIFFNTIFRHTIETLKKRLEDVQPPKEITQT</sequence>
<organism evidence="2 3">
    <name type="scientific">Puccinia striiformis</name>
    <dbReference type="NCBI Taxonomy" id="27350"/>
    <lineage>
        <taxon>Eukaryota</taxon>
        <taxon>Fungi</taxon>
        <taxon>Dikarya</taxon>
        <taxon>Basidiomycota</taxon>
        <taxon>Pucciniomycotina</taxon>
        <taxon>Pucciniomycetes</taxon>
        <taxon>Pucciniales</taxon>
        <taxon>Pucciniaceae</taxon>
        <taxon>Puccinia</taxon>
    </lineage>
</organism>
<feature type="region of interest" description="Disordered" evidence="1">
    <location>
        <begin position="95"/>
        <end position="122"/>
    </location>
</feature>
<reference evidence="2" key="1">
    <citation type="submission" date="2017-12" db="EMBL/GenBank/DDBJ databases">
        <title>Gene loss provides genomic basis for host adaptation in cereal stripe rust fungi.</title>
        <authorList>
            <person name="Xia C."/>
        </authorList>
    </citation>
    <scope>NUCLEOTIDE SEQUENCE [LARGE SCALE GENOMIC DNA]</scope>
    <source>
        <strain evidence="2">93-210</strain>
    </source>
</reference>
<accession>A0A2S4UHR1</accession>
<dbReference type="VEuPathDB" id="FungiDB:PSHT_06363"/>
<proteinExistence type="predicted"/>
<dbReference type="AlphaFoldDB" id="A0A2S4UHR1"/>
<comment type="caution">
    <text evidence="2">The sequence shown here is derived from an EMBL/GenBank/DDBJ whole genome shotgun (WGS) entry which is preliminary data.</text>
</comment>